<dbReference type="AlphaFoldDB" id="A0A5A9W3E2"/>
<dbReference type="SUPFAM" id="SSF50494">
    <property type="entry name" value="Trypsin-like serine proteases"/>
    <property type="match status" value="1"/>
</dbReference>
<feature type="binding site" evidence="8">
    <location>
        <position position="126"/>
    </location>
    <ligand>
        <name>substrate</name>
    </ligand>
</feature>
<evidence type="ECO:0000256" key="2">
    <source>
        <dbReference type="ARBA" id="ARBA00022670"/>
    </source>
</evidence>
<dbReference type="InterPro" id="IPR009003">
    <property type="entry name" value="Peptidase_S1_PA"/>
</dbReference>
<evidence type="ECO:0000256" key="1">
    <source>
        <dbReference type="ARBA" id="ARBA00010541"/>
    </source>
</evidence>
<dbReference type="PANTHER" id="PTHR43343:SF3">
    <property type="entry name" value="PROTEASE DO-LIKE 8, CHLOROPLASTIC"/>
    <property type="match status" value="1"/>
</dbReference>
<dbReference type="InterPro" id="IPR051201">
    <property type="entry name" value="Chloro_Bact_Ser_Proteases"/>
</dbReference>
<dbReference type="PANTHER" id="PTHR43343">
    <property type="entry name" value="PEPTIDASE S12"/>
    <property type="match status" value="1"/>
</dbReference>
<feature type="active site" description="Charge relay system" evidence="7">
    <location>
        <position position="126"/>
    </location>
</feature>
<keyword evidence="12" id="KW-1185">Reference proteome</keyword>
<evidence type="ECO:0000256" key="9">
    <source>
        <dbReference type="SAM" id="Phobius"/>
    </source>
</evidence>
<feature type="active site" description="Charge relay system" evidence="7">
    <location>
        <position position="230"/>
    </location>
</feature>
<dbReference type="PRINTS" id="PR00834">
    <property type="entry name" value="PROTEASES2C"/>
</dbReference>
<gene>
    <name evidence="11" type="ORF">E1H14_09835</name>
</gene>
<dbReference type="InterPro" id="IPR011782">
    <property type="entry name" value="Pept_S1C_Do"/>
</dbReference>
<evidence type="ECO:0000259" key="10">
    <source>
        <dbReference type="PROSITE" id="PS50106"/>
    </source>
</evidence>
<dbReference type="InterPro" id="IPR001940">
    <property type="entry name" value="Peptidase_S1C"/>
</dbReference>
<dbReference type="CDD" id="cd10839">
    <property type="entry name" value="cpPDZ1_DegP-like"/>
    <property type="match status" value="1"/>
</dbReference>
<dbReference type="Gene3D" id="2.30.42.10">
    <property type="match status" value="1"/>
</dbReference>
<protein>
    <submittedName>
        <fullName evidence="11">Do family serine endopeptidase</fullName>
    </submittedName>
</protein>
<sequence>MRTFHFFGWPILTGVLAALLIIQLFPGLLTPEVHRIEIKETQVSGQDKPSPSPLPSYADAVDLAAPAVVNIYTRTVVRQPSNPLLNDPFFRHFFNTDRLPQQERIQSSLGSGVILSPQGYVVTNHHVINGADSIVVSLQDGREALARVIGSDPETDLAVLRIDLPELPSLTLNTSDQQRVGDIVLAIGNPFGVGQTVTMGIISAIGRNSIGLSTYENFIQTDAAINPGNSGGALIDSQGHLLGINTAIFSQSGGSHGIGFAIPASVARQVMQDLIEHGRVIRGWLGIETQDLTPRLAESFGLDSRQGVIIAGIFRNGPAHQAGIQPGDILIAINGEEVNSARVLMNRIARLRPNDTVRLQLVRNGRALSVVATTQERPQPQSR</sequence>
<dbReference type="InterPro" id="IPR036034">
    <property type="entry name" value="PDZ_sf"/>
</dbReference>
<evidence type="ECO:0000256" key="7">
    <source>
        <dbReference type="PIRSR" id="PIRSR611782-1"/>
    </source>
</evidence>
<keyword evidence="5" id="KW-0378">Hydrolase</keyword>
<keyword evidence="6" id="KW-0720">Serine protease</keyword>
<comment type="caution">
    <text evidence="11">The sequence shown here is derived from an EMBL/GenBank/DDBJ whole genome shotgun (WGS) entry which is preliminary data.</text>
</comment>
<keyword evidence="4" id="KW-0677">Repeat</keyword>
<name>A0A5A9W3E2_9GAMM</name>
<feature type="active site" description="Charge relay system" evidence="7">
    <location>
        <position position="156"/>
    </location>
</feature>
<dbReference type="NCBIfam" id="TIGR02037">
    <property type="entry name" value="degP_htrA_DO"/>
    <property type="match status" value="1"/>
</dbReference>
<comment type="similarity">
    <text evidence="1">Belongs to the peptidase S1C family.</text>
</comment>
<dbReference type="EMBL" id="SMRS01000007">
    <property type="protein sequence ID" value="KAA0874071.1"/>
    <property type="molecule type" value="Genomic_DNA"/>
</dbReference>
<evidence type="ECO:0000313" key="11">
    <source>
        <dbReference type="EMBL" id="KAA0874071.1"/>
    </source>
</evidence>
<dbReference type="PROSITE" id="PS50106">
    <property type="entry name" value="PDZ"/>
    <property type="match status" value="1"/>
</dbReference>
<dbReference type="RefSeq" id="WP_149391303.1">
    <property type="nucleotide sequence ID" value="NZ_SMRS01000007.1"/>
</dbReference>
<evidence type="ECO:0000256" key="6">
    <source>
        <dbReference type="ARBA" id="ARBA00022825"/>
    </source>
</evidence>
<feature type="binding site" evidence="8">
    <location>
        <position position="156"/>
    </location>
    <ligand>
        <name>substrate</name>
    </ligand>
</feature>
<feature type="binding site" evidence="8">
    <location>
        <begin position="228"/>
        <end position="230"/>
    </location>
    <ligand>
        <name>substrate</name>
    </ligand>
</feature>
<keyword evidence="9" id="KW-1133">Transmembrane helix</keyword>
<evidence type="ECO:0000313" key="12">
    <source>
        <dbReference type="Proteomes" id="UP000325302"/>
    </source>
</evidence>
<dbReference type="Proteomes" id="UP000325302">
    <property type="component" value="Unassembled WGS sequence"/>
</dbReference>
<dbReference type="FunFam" id="2.40.10.10:FF:000001">
    <property type="entry name" value="Periplasmic serine protease DegS"/>
    <property type="match status" value="1"/>
</dbReference>
<evidence type="ECO:0000256" key="8">
    <source>
        <dbReference type="PIRSR" id="PIRSR611782-2"/>
    </source>
</evidence>
<dbReference type="GO" id="GO:0006508">
    <property type="term" value="P:proteolysis"/>
    <property type="evidence" value="ECO:0007669"/>
    <property type="project" value="UniProtKB-KW"/>
</dbReference>
<keyword evidence="9" id="KW-0812">Transmembrane</keyword>
<dbReference type="InterPro" id="IPR001478">
    <property type="entry name" value="PDZ"/>
</dbReference>
<dbReference type="Gene3D" id="2.40.10.120">
    <property type="match status" value="1"/>
</dbReference>
<dbReference type="GO" id="GO:0004252">
    <property type="term" value="F:serine-type endopeptidase activity"/>
    <property type="evidence" value="ECO:0007669"/>
    <property type="project" value="InterPro"/>
</dbReference>
<accession>A0A5A9W3E2</accession>
<organism evidence="11 12">
    <name type="scientific">Nitrincola tapanii</name>
    <dbReference type="NCBI Taxonomy" id="1708751"/>
    <lineage>
        <taxon>Bacteria</taxon>
        <taxon>Pseudomonadati</taxon>
        <taxon>Pseudomonadota</taxon>
        <taxon>Gammaproteobacteria</taxon>
        <taxon>Oceanospirillales</taxon>
        <taxon>Oceanospirillaceae</taxon>
        <taxon>Nitrincola</taxon>
    </lineage>
</organism>
<evidence type="ECO:0000256" key="3">
    <source>
        <dbReference type="ARBA" id="ARBA00022729"/>
    </source>
</evidence>
<keyword evidence="9" id="KW-0472">Membrane</keyword>
<dbReference type="Pfam" id="PF13365">
    <property type="entry name" value="Trypsin_2"/>
    <property type="match status" value="1"/>
</dbReference>
<keyword evidence="2" id="KW-0645">Protease</keyword>
<feature type="transmembrane region" description="Helical" evidence="9">
    <location>
        <begin position="6"/>
        <end position="29"/>
    </location>
</feature>
<dbReference type="Pfam" id="PF13180">
    <property type="entry name" value="PDZ_2"/>
    <property type="match status" value="1"/>
</dbReference>
<evidence type="ECO:0000256" key="5">
    <source>
        <dbReference type="ARBA" id="ARBA00022801"/>
    </source>
</evidence>
<proteinExistence type="inferred from homology"/>
<keyword evidence="3" id="KW-0732">Signal</keyword>
<reference evidence="11 12" key="1">
    <citation type="submission" date="2019-03" db="EMBL/GenBank/DDBJ databases">
        <title>Nitrincola sp. nov. isolated from an Indian soda lake.</title>
        <authorList>
            <person name="Joshi A."/>
            <person name="Thite S.V."/>
            <person name="Joseph N."/>
            <person name="Dhotre D."/>
            <person name="Moorthy M."/>
            <person name="Shouche Y.S."/>
        </authorList>
    </citation>
    <scope>NUCLEOTIDE SEQUENCE [LARGE SCALE GENOMIC DNA]</scope>
    <source>
        <strain evidence="11 12">MEB193</strain>
    </source>
</reference>
<evidence type="ECO:0000256" key="4">
    <source>
        <dbReference type="ARBA" id="ARBA00022737"/>
    </source>
</evidence>
<dbReference type="OrthoDB" id="9758917at2"/>
<feature type="domain" description="PDZ" evidence="10">
    <location>
        <begin position="274"/>
        <end position="340"/>
    </location>
</feature>
<dbReference type="SUPFAM" id="SSF50156">
    <property type="entry name" value="PDZ domain-like"/>
    <property type="match status" value="1"/>
</dbReference>
<dbReference type="SMART" id="SM00228">
    <property type="entry name" value="PDZ"/>
    <property type="match status" value="1"/>
</dbReference>